<dbReference type="GO" id="GO:0009103">
    <property type="term" value="P:lipopolysaccharide biosynthetic process"/>
    <property type="evidence" value="ECO:0007669"/>
    <property type="project" value="TreeGrafter"/>
</dbReference>
<dbReference type="SUPFAM" id="SSF53756">
    <property type="entry name" value="UDP-Glycosyltransferase/glycogen phosphorylase"/>
    <property type="match status" value="1"/>
</dbReference>
<evidence type="ECO:0000313" key="4">
    <source>
        <dbReference type="EMBL" id="TWI56489.1"/>
    </source>
</evidence>
<dbReference type="Pfam" id="PF13439">
    <property type="entry name" value="Glyco_transf_4"/>
    <property type="match status" value="1"/>
</dbReference>
<comment type="caution">
    <text evidence="4">The sequence shown here is derived from an EMBL/GenBank/DDBJ whole genome shotgun (WGS) entry which is preliminary data.</text>
</comment>
<keyword evidence="4" id="KW-0328">Glycosyltransferase</keyword>
<dbReference type="CDD" id="cd03809">
    <property type="entry name" value="GT4_MtfB-like"/>
    <property type="match status" value="1"/>
</dbReference>
<dbReference type="AlphaFoldDB" id="A0A562QIC8"/>
<feature type="domain" description="Glycosyltransferase subfamily 4-like N-terminal" evidence="3">
    <location>
        <begin position="95"/>
        <end position="182"/>
    </location>
</feature>
<evidence type="ECO:0000256" key="1">
    <source>
        <dbReference type="ARBA" id="ARBA00022679"/>
    </source>
</evidence>
<dbReference type="EMBL" id="VLKY01000003">
    <property type="protein sequence ID" value="TWI56489.1"/>
    <property type="molecule type" value="Genomic_DNA"/>
</dbReference>
<dbReference type="FunFam" id="3.40.50.2000:FF:000119">
    <property type="entry name" value="Glycosyl transferase group 1"/>
    <property type="match status" value="1"/>
</dbReference>
<accession>A0A562QIC8</accession>
<organism evidence="4 5">
    <name type="scientific">Pseudomonas duriflava</name>
    <dbReference type="NCBI Taxonomy" id="459528"/>
    <lineage>
        <taxon>Bacteria</taxon>
        <taxon>Pseudomonadati</taxon>
        <taxon>Pseudomonadota</taxon>
        <taxon>Gammaproteobacteria</taxon>
        <taxon>Pseudomonadales</taxon>
        <taxon>Pseudomonadaceae</taxon>
        <taxon>Pseudomonas</taxon>
    </lineage>
</organism>
<evidence type="ECO:0000313" key="5">
    <source>
        <dbReference type="Proteomes" id="UP000316905"/>
    </source>
</evidence>
<protein>
    <submittedName>
        <fullName evidence="4">Alpha-1,3-rhamnosyl/mannosyltransferase</fullName>
    </submittedName>
</protein>
<dbReference type="Pfam" id="PF00534">
    <property type="entry name" value="Glycos_transf_1"/>
    <property type="match status" value="1"/>
</dbReference>
<dbReference type="InterPro" id="IPR028098">
    <property type="entry name" value="Glyco_trans_4-like_N"/>
</dbReference>
<evidence type="ECO:0000259" key="3">
    <source>
        <dbReference type="Pfam" id="PF13439"/>
    </source>
</evidence>
<dbReference type="RefSeq" id="WP_145138816.1">
    <property type="nucleotide sequence ID" value="NZ_VLKY01000003.1"/>
</dbReference>
<dbReference type="PANTHER" id="PTHR46401">
    <property type="entry name" value="GLYCOSYLTRANSFERASE WBBK-RELATED"/>
    <property type="match status" value="1"/>
</dbReference>
<gene>
    <name evidence="4" type="ORF">IQ22_00938</name>
</gene>
<keyword evidence="5" id="KW-1185">Reference proteome</keyword>
<dbReference type="OrthoDB" id="9801609at2"/>
<dbReference type="GO" id="GO:0016757">
    <property type="term" value="F:glycosyltransferase activity"/>
    <property type="evidence" value="ECO:0007669"/>
    <property type="project" value="UniProtKB-KW"/>
</dbReference>
<dbReference type="Proteomes" id="UP000316905">
    <property type="component" value="Unassembled WGS sequence"/>
</dbReference>
<evidence type="ECO:0000259" key="2">
    <source>
        <dbReference type="Pfam" id="PF00534"/>
    </source>
</evidence>
<dbReference type="PANTHER" id="PTHR46401:SF2">
    <property type="entry name" value="GLYCOSYLTRANSFERASE WBBK-RELATED"/>
    <property type="match status" value="1"/>
</dbReference>
<proteinExistence type="predicted"/>
<name>A0A562QIC8_9PSED</name>
<keyword evidence="1 4" id="KW-0808">Transferase</keyword>
<feature type="domain" description="Glycosyl transferase family 1" evidence="2">
    <location>
        <begin position="202"/>
        <end position="359"/>
    </location>
</feature>
<reference evidence="4 5" key="1">
    <citation type="journal article" date="2015" name="Stand. Genomic Sci.">
        <title>Genomic Encyclopedia of Bacterial and Archaeal Type Strains, Phase III: the genomes of soil and plant-associated and newly described type strains.</title>
        <authorList>
            <person name="Whitman W.B."/>
            <person name="Woyke T."/>
            <person name="Klenk H.P."/>
            <person name="Zhou Y."/>
            <person name="Lilburn T.G."/>
            <person name="Beck B.J."/>
            <person name="De Vos P."/>
            <person name="Vandamme P."/>
            <person name="Eisen J.A."/>
            <person name="Garrity G."/>
            <person name="Hugenholtz P."/>
            <person name="Kyrpides N.C."/>
        </authorList>
    </citation>
    <scope>NUCLEOTIDE SEQUENCE [LARGE SCALE GENOMIC DNA]</scope>
    <source>
        <strain evidence="4 5">CGMCC 1.6858</strain>
    </source>
</reference>
<sequence length="380" mass="42422">MKTVGFGTTVWAHGEVAGFLDGIGIYTRALWREFASLDEVQDGALQLNPYVFGKQTPNLECGTPQVLATRFSLHCLSATLLGAPLPNRRCNAALDLFHATDHRIPRIAGVPVVATVMDVIPLIHPEWIRQRLQSFKSFLFEKTILSSERIITISEHSKRDIVKHVGIDPDYVHVTPLGVERDYFVRVGDAYKADVLSRQGLTPGFFLFVGTLQPRKNLTAAIEAHQKLPAALRKNHPLVIVGREGWSSEKTIAQLQRLESRGEARWLRYLPRQEVLALLQSASALVFPSLYEGFGLPVLEAFASRCPVITSNLTSLPEVAGDSAWLVDPRDVDALSLAMQESLASEKRKQAMVNSGYQRALSFTWRACAERTLNVYRQMY</sequence>
<dbReference type="InterPro" id="IPR001296">
    <property type="entry name" value="Glyco_trans_1"/>
</dbReference>
<dbReference type="Gene3D" id="3.40.50.2000">
    <property type="entry name" value="Glycogen Phosphorylase B"/>
    <property type="match status" value="2"/>
</dbReference>